<dbReference type="GeneID" id="108745054"/>
<dbReference type="InterPro" id="IPR032010">
    <property type="entry name" value="APD1-4_M"/>
</dbReference>
<dbReference type="Pfam" id="PF16041">
    <property type="entry name" value="APD1-4_M"/>
    <property type="match status" value="1"/>
</dbReference>
<keyword evidence="1" id="KW-0472">Membrane</keyword>
<accession>A0A1W4XVV7</accession>
<feature type="domain" description="E3 ubiquitin-protein ligase APD1-4 N-terminal" evidence="2">
    <location>
        <begin position="99"/>
        <end position="168"/>
    </location>
</feature>
<evidence type="ECO:0000313" key="5">
    <source>
        <dbReference type="RefSeq" id="XP_018336603.1"/>
    </source>
</evidence>
<keyword evidence="4" id="KW-1185">Reference proteome</keyword>
<dbReference type="RefSeq" id="XP_018336603.1">
    <property type="nucleotide sequence ID" value="XM_018481101.2"/>
</dbReference>
<proteinExistence type="predicted"/>
<dbReference type="STRING" id="224129.A0A1W4XVV7"/>
<keyword evidence="1" id="KW-0812">Transmembrane</keyword>
<evidence type="ECO:0000259" key="2">
    <source>
        <dbReference type="Pfam" id="PF16040"/>
    </source>
</evidence>
<dbReference type="AlphaFoldDB" id="A0A1W4XVV7"/>
<dbReference type="KEGG" id="apln:108745054"/>
<feature type="domain" description="E3 ubiquitin-protein ligase APD1-4 middle" evidence="3">
    <location>
        <begin position="356"/>
        <end position="463"/>
    </location>
</feature>
<dbReference type="InterPro" id="IPR032008">
    <property type="entry name" value="APD1-4_N"/>
</dbReference>
<reference evidence="5" key="1">
    <citation type="submission" date="2025-08" db="UniProtKB">
        <authorList>
            <consortium name="RefSeq"/>
        </authorList>
    </citation>
    <scope>IDENTIFICATION</scope>
    <source>
        <tissue evidence="5">Entire body</tissue>
    </source>
</reference>
<dbReference type="PANTHER" id="PTHR39077">
    <property type="entry name" value="DUF4793 DOMAIN-CONTAINING PROTEIN"/>
    <property type="match status" value="1"/>
</dbReference>
<evidence type="ECO:0000259" key="3">
    <source>
        <dbReference type="Pfam" id="PF16041"/>
    </source>
</evidence>
<feature type="transmembrane region" description="Helical" evidence="1">
    <location>
        <begin position="40"/>
        <end position="61"/>
    </location>
</feature>
<name>A0A1W4XVV7_AGRPL</name>
<gene>
    <name evidence="5" type="primary">LOC108745054</name>
</gene>
<organism evidence="4 5">
    <name type="scientific">Agrilus planipennis</name>
    <name type="common">Emerald ash borer</name>
    <name type="synonym">Agrilus marcopoli</name>
    <dbReference type="NCBI Taxonomy" id="224129"/>
    <lineage>
        <taxon>Eukaryota</taxon>
        <taxon>Metazoa</taxon>
        <taxon>Ecdysozoa</taxon>
        <taxon>Arthropoda</taxon>
        <taxon>Hexapoda</taxon>
        <taxon>Insecta</taxon>
        <taxon>Pterygota</taxon>
        <taxon>Neoptera</taxon>
        <taxon>Endopterygota</taxon>
        <taxon>Coleoptera</taxon>
        <taxon>Polyphaga</taxon>
        <taxon>Elateriformia</taxon>
        <taxon>Buprestoidea</taxon>
        <taxon>Buprestidae</taxon>
        <taxon>Agrilinae</taxon>
        <taxon>Agrilus</taxon>
    </lineage>
</organism>
<dbReference type="OrthoDB" id="6435218at2759"/>
<protein>
    <submittedName>
        <fullName evidence="5">Uncharacterized protein LOC108745054 isoform X1</fullName>
    </submittedName>
</protein>
<dbReference type="Pfam" id="PF16040">
    <property type="entry name" value="APD1-4_N"/>
    <property type="match status" value="1"/>
</dbReference>
<keyword evidence="1" id="KW-1133">Transmembrane helix</keyword>
<sequence>MDLDHGIPATNNIVYYKAQRYSSLNKINDGIGKMHGAKRVVIFFLMIMVTPTFLIILPLYLRHHVFANVAYVVTESDIVEVVDGISNIFCESQTLKMNGSFNAFQLSDVPKINTTRRKHIRLKKSMTLPDDTFEYWGFHLLKGATVKLKLCSRYEGSRILVVRGERNLKTCHLLDRQMKKVGAQFDTEHKQVKITLEAKQEMPFNDSQSLLEPGDVGAEDENNTDVELFLKHKLSKYKKVNSSDEYKVENVSKRNSLQEIQQELYKLQQALRSNEKIDLLVRKTKRDLERHILDAKIQHGGNAMNYTDDEDSASSFEAELLFCYNGHILLTEGFPPSHLCTDVHYLENGEHLQTIHNVASDGYYHYIFYSDNDYISNDIHVVFDIYKPTFQYSNVSEEKKCMNQRECTFSVPFLSYQIVIVEVPTKDGIELGDEVFLLVSTCHPRMTVYMIFPMLIMILILGCAYL</sequence>
<feature type="transmembrane region" description="Helical" evidence="1">
    <location>
        <begin position="446"/>
        <end position="465"/>
    </location>
</feature>
<evidence type="ECO:0000313" key="4">
    <source>
        <dbReference type="Proteomes" id="UP000192223"/>
    </source>
</evidence>
<evidence type="ECO:0000256" key="1">
    <source>
        <dbReference type="SAM" id="Phobius"/>
    </source>
</evidence>
<dbReference type="InParanoid" id="A0A1W4XVV7"/>
<dbReference type="PANTHER" id="PTHR39077:SF2">
    <property type="entry name" value="E3 UBIQUITIN-PROTEIN LIGASE APD1-4 MIDDLE DOMAIN-CONTAINING PROTEIN"/>
    <property type="match status" value="1"/>
</dbReference>
<dbReference type="Proteomes" id="UP000192223">
    <property type="component" value="Unplaced"/>
</dbReference>